<dbReference type="InterPro" id="IPR055367">
    <property type="entry name" value="WH4_Lhr"/>
</dbReference>
<keyword evidence="2" id="KW-0378">Hydrolase</keyword>
<proteinExistence type="predicted"/>
<dbReference type="EMBL" id="KT754160">
    <property type="protein sequence ID" value="AMQ11388.1"/>
    <property type="molecule type" value="Genomic_DNA"/>
</dbReference>
<protein>
    <submittedName>
        <fullName evidence="2">Putative ATP-dependent helicase lhr</fullName>
        <ecNumber evidence="2">3.6.1.-</ecNumber>
    </submittedName>
</protein>
<accession>A0A142CLE3</accession>
<evidence type="ECO:0000259" key="1">
    <source>
        <dbReference type="Pfam" id="PF23234"/>
    </source>
</evidence>
<dbReference type="Pfam" id="PF23234">
    <property type="entry name" value="WHD_4th_Lhr"/>
    <property type="match status" value="1"/>
</dbReference>
<keyword evidence="2" id="KW-0067">ATP-binding</keyword>
<keyword evidence="2" id="KW-0347">Helicase</keyword>
<sequence>MTECCSLGRYVHGQEAIDRRLKFLTMDSGRVVRGRFILGLGAAQFADRATVDRLRELAEITSTAAPAVAVSAVDPASPYGTILPWPSHPTRVRPARRTGAFVVISGGHLVLYLQQGGKQLFTYLEPDGPEQTEAMAVALTALSKALGRDRRYRFTLELVNGNPVRHSHLVPALKAVGFSSVPKGLYWGN</sequence>
<keyword evidence="2" id="KW-0547">Nucleotide-binding</keyword>
<evidence type="ECO:0000313" key="2">
    <source>
        <dbReference type="EMBL" id="AMQ11388.1"/>
    </source>
</evidence>
<dbReference type="EC" id="3.6.1.-" evidence="2"/>
<dbReference type="AlphaFoldDB" id="A0A142CLE3"/>
<feature type="domain" description="Large helicase-related protein winged-helix" evidence="1">
    <location>
        <begin position="27"/>
        <end position="61"/>
    </location>
</feature>
<keyword evidence="2" id="KW-0614">Plasmid</keyword>
<geneLocation type="plasmid" evidence="2">
    <name>p80-547</name>
</geneLocation>
<dbReference type="GO" id="GO:0004386">
    <property type="term" value="F:helicase activity"/>
    <property type="evidence" value="ECO:0007669"/>
    <property type="project" value="UniProtKB-KW"/>
</dbReference>
<name>A0A142CLE3_SHIDY</name>
<dbReference type="RefSeq" id="WP_201799182.1">
    <property type="nucleotide sequence ID" value="NZ_KT754160.1"/>
</dbReference>
<dbReference type="GO" id="GO:0016787">
    <property type="term" value="F:hydrolase activity"/>
    <property type="evidence" value="ECO:0007669"/>
    <property type="project" value="UniProtKB-KW"/>
</dbReference>
<organism evidence="2">
    <name type="scientific">Shigella dysenteriae</name>
    <dbReference type="NCBI Taxonomy" id="622"/>
    <lineage>
        <taxon>Bacteria</taxon>
        <taxon>Pseudomonadati</taxon>
        <taxon>Pseudomonadota</taxon>
        <taxon>Gammaproteobacteria</taxon>
        <taxon>Enterobacterales</taxon>
        <taxon>Enterobacteriaceae</taxon>
        <taxon>Shigella</taxon>
    </lineage>
</organism>
<reference evidence="2" key="1">
    <citation type="journal article" date="2016" name="Nat. Microbiol.">
        <title>Global phylogeography and evolutionary history of Shigella dysenteriae type 1.</title>
        <authorList>
            <person name="Njamkepo E."/>
            <person name="Fawal N."/>
            <person name="Tran-Dien A."/>
            <person name="Hawkey J."/>
            <person name="Strockbine N."/>
            <person name="Jenkins C."/>
            <person name="Talukder K.A."/>
            <person name="Bercion R."/>
            <person name="Kuleshov K."/>
            <person name="Kolinska R."/>
            <person name="Russell J.E."/>
            <person name="Kaftyreva L."/>
            <person name="Accou-Demartin M."/>
            <person name="Karas A."/>
            <person name="Vandenberg O."/>
            <person name="Mather A.E."/>
            <person name="Mason C.J."/>
            <person name="Page A.J."/>
            <person name="Ramamurthy T."/>
            <person name="Bizet C."/>
            <person name="Gamian A."/>
            <person name="Carle I."/>
            <person name="Sow A.G."/>
            <person name="Bouchier C."/>
            <person name="Wester A.L."/>
            <person name="Lejay-Collin M."/>
            <person name="Fonkoua M.C."/>
            <person name="Hello S.L."/>
            <person name="Blaser M.J."/>
            <person name="Jernberg C."/>
            <person name="Ruckly C."/>
            <person name="Merens A."/>
            <person name="Page A.L."/>
            <person name="Aslett M."/>
            <person name="Roggentin P."/>
            <person name="Fruth A."/>
            <person name="Denamur E."/>
            <person name="Venkatesan M."/>
            <person name="Bercovier H."/>
            <person name="Bodhidatta L."/>
            <person name="Chiou C.S."/>
            <person name="Clermont D."/>
            <person name="Colonna B."/>
            <person name="Egorova S."/>
            <person name="Pazhani G.P."/>
            <person name="Ezernitchi A.V."/>
            <person name="Guigon G."/>
            <person name="Harris S.R."/>
            <person name="Izumiya H."/>
            <person name="Korzeniowska-Kowal A."/>
            <person name="Lutynska A."/>
            <person name="Gouali M."/>
            <person name="Grimont F."/>
            <person name="Langendorf C."/>
            <person name="Marejkova M."/>
            <person name="Peterson L.A."/>
            <person name="Perez-Perez G."/>
            <person name="Ngandjio A."/>
            <person name="Podkolzin A."/>
            <person name="Souche E."/>
            <person name="Makarova M."/>
            <person name="Shipulin G.A."/>
            <person name="Ye C."/>
            <person name="Zemlickova H."/>
            <person name="Herpay M."/>
            <person name="Grimont P.A."/>
            <person name="Parkhill J."/>
            <person name="Sansonetti P."/>
            <person name="Holt K.E."/>
            <person name="Brisse S."/>
            <person name="Thomson N.R."/>
            <person name="Weill F.X."/>
        </authorList>
    </citation>
    <scope>NUCLEOTIDE SEQUENCE</scope>
    <source>
        <strain evidence="2">80-547</strain>
        <plasmid evidence="2">p80-547</plasmid>
    </source>
</reference>